<accession>A0AA41Q614</accession>
<keyword evidence="2" id="KW-0012">Acyltransferase</keyword>
<dbReference type="RefSeq" id="WP_235055473.1">
    <property type="nucleotide sequence ID" value="NZ_JAKFHA010000018.1"/>
</dbReference>
<dbReference type="Proteomes" id="UP001165378">
    <property type="component" value="Unassembled WGS sequence"/>
</dbReference>
<dbReference type="GO" id="GO:0016747">
    <property type="term" value="F:acyltransferase activity, transferring groups other than amino-acyl groups"/>
    <property type="evidence" value="ECO:0007669"/>
    <property type="project" value="InterPro"/>
</dbReference>
<evidence type="ECO:0000256" key="2">
    <source>
        <dbReference type="ARBA" id="ARBA00023315"/>
    </source>
</evidence>
<keyword evidence="5" id="KW-1185">Reference proteome</keyword>
<name>A0AA41Q614_9ACTN</name>
<reference evidence="4" key="1">
    <citation type="submission" date="2022-01" db="EMBL/GenBank/DDBJ databases">
        <title>Genome-Based Taxonomic Classification of the Phylum Actinobacteria.</title>
        <authorList>
            <person name="Gao Y."/>
        </authorList>
    </citation>
    <scope>NUCLEOTIDE SEQUENCE</scope>
    <source>
        <strain evidence="4">KLBMP 8922</strain>
    </source>
</reference>
<evidence type="ECO:0000313" key="5">
    <source>
        <dbReference type="Proteomes" id="UP001165378"/>
    </source>
</evidence>
<evidence type="ECO:0000313" key="4">
    <source>
        <dbReference type="EMBL" id="MCF2530817.1"/>
    </source>
</evidence>
<sequence>MTTTLRIAHTHPAAETELLDWQHIHNTIIPTAPLGLDAIRTNAGLYRLDTAYLGDTPIGCATVRPPDEDTPAATVIARILPAHRRQGHGTALYNHGLAHARTLGVDTVETIILASNTDGLRFAEHHGFTETERDLLPGDTIPFVTLALRLA</sequence>
<dbReference type="PROSITE" id="PS51186">
    <property type="entry name" value="GNAT"/>
    <property type="match status" value="1"/>
</dbReference>
<dbReference type="SUPFAM" id="SSF55729">
    <property type="entry name" value="Acyl-CoA N-acyltransferases (Nat)"/>
    <property type="match status" value="1"/>
</dbReference>
<evidence type="ECO:0000256" key="1">
    <source>
        <dbReference type="ARBA" id="ARBA00022679"/>
    </source>
</evidence>
<proteinExistence type="predicted"/>
<gene>
    <name evidence="4" type="ORF">LZ495_26880</name>
</gene>
<comment type="caution">
    <text evidence="4">The sequence shown here is derived from an EMBL/GenBank/DDBJ whole genome shotgun (WGS) entry which is preliminary data.</text>
</comment>
<protein>
    <submittedName>
        <fullName evidence="4">GNAT family N-acetyltransferase</fullName>
    </submittedName>
</protein>
<keyword evidence="1" id="KW-0808">Transferase</keyword>
<dbReference type="InterPro" id="IPR000182">
    <property type="entry name" value="GNAT_dom"/>
</dbReference>
<dbReference type="InterPro" id="IPR050832">
    <property type="entry name" value="Bact_Acetyltransf"/>
</dbReference>
<dbReference type="EMBL" id="JAKFHA010000018">
    <property type="protein sequence ID" value="MCF2530817.1"/>
    <property type="molecule type" value="Genomic_DNA"/>
</dbReference>
<dbReference type="AlphaFoldDB" id="A0AA41Q614"/>
<organism evidence="4 5">
    <name type="scientific">Yinghuangia soli</name>
    <dbReference type="NCBI Taxonomy" id="2908204"/>
    <lineage>
        <taxon>Bacteria</taxon>
        <taxon>Bacillati</taxon>
        <taxon>Actinomycetota</taxon>
        <taxon>Actinomycetes</taxon>
        <taxon>Kitasatosporales</taxon>
        <taxon>Streptomycetaceae</taxon>
        <taxon>Yinghuangia</taxon>
    </lineage>
</organism>
<evidence type="ECO:0000259" key="3">
    <source>
        <dbReference type="PROSITE" id="PS51186"/>
    </source>
</evidence>
<dbReference type="Gene3D" id="3.40.630.30">
    <property type="match status" value="1"/>
</dbReference>
<dbReference type="InterPro" id="IPR016181">
    <property type="entry name" value="Acyl_CoA_acyltransferase"/>
</dbReference>
<dbReference type="PANTHER" id="PTHR43877">
    <property type="entry name" value="AMINOALKYLPHOSPHONATE N-ACETYLTRANSFERASE-RELATED-RELATED"/>
    <property type="match status" value="1"/>
</dbReference>
<dbReference type="Pfam" id="PF00583">
    <property type="entry name" value="Acetyltransf_1"/>
    <property type="match status" value="1"/>
</dbReference>
<feature type="domain" description="N-acetyltransferase" evidence="3">
    <location>
        <begin position="8"/>
        <end position="151"/>
    </location>
</feature>
<dbReference type="CDD" id="cd04301">
    <property type="entry name" value="NAT_SF"/>
    <property type="match status" value="1"/>
</dbReference>